<reference evidence="7 8" key="1">
    <citation type="submission" date="2024-06" db="EMBL/GenBank/DDBJ databases">
        <title>Thioclava kandeliae sp. nov. from a rhizosphere soil sample of Kandelia candel in a mangrove.</title>
        <authorList>
            <person name="Mu T."/>
        </authorList>
    </citation>
    <scope>NUCLEOTIDE SEQUENCE [LARGE SCALE GENOMIC DNA]</scope>
    <source>
        <strain evidence="7 8">CPCC 100088</strain>
    </source>
</reference>
<dbReference type="PRINTS" id="PR00455">
    <property type="entry name" value="HTHTETR"/>
</dbReference>
<name>A0ABV1SL75_9RHOB</name>
<dbReference type="Gene3D" id="1.10.357.10">
    <property type="entry name" value="Tetracycline Repressor, domain 2"/>
    <property type="match status" value="1"/>
</dbReference>
<dbReference type="InterPro" id="IPR041586">
    <property type="entry name" value="PsrA_TetR_C"/>
</dbReference>
<dbReference type="InterPro" id="IPR050109">
    <property type="entry name" value="HTH-type_TetR-like_transc_reg"/>
</dbReference>
<proteinExistence type="predicted"/>
<dbReference type="EMBL" id="JAYWLC010000023">
    <property type="protein sequence ID" value="MER5173658.1"/>
    <property type="molecule type" value="Genomic_DNA"/>
</dbReference>
<organism evidence="7 8">
    <name type="scientific">Thioclava kandeliae</name>
    <dbReference type="NCBI Taxonomy" id="3070818"/>
    <lineage>
        <taxon>Bacteria</taxon>
        <taxon>Pseudomonadati</taxon>
        <taxon>Pseudomonadota</taxon>
        <taxon>Alphaproteobacteria</taxon>
        <taxon>Rhodobacterales</taxon>
        <taxon>Paracoccaceae</taxon>
        <taxon>Thioclava</taxon>
    </lineage>
</organism>
<dbReference type="Pfam" id="PF00440">
    <property type="entry name" value="TetR_N"/>
    <property type="match status" value="1"/>
</dbReference>
<evidence type="ECO:0000256" key="2">
    <source>
        <dbReference type="ARBA" id="ARBA00023125"/>
    </source>
</evidence>
<sequence>MPQPPRRRGRPKAGPPEMGDGAGLRGNILDQAELAFAAQGYAGTGLREIAQRAGVDQALLRYYFGSKQDLFDAVFTRRGGVLSDRRIALLEACLAQGPTVETLVEAYLQPQWDMKHSGPNGQAFLQLQARIHAEPEAHALDLRREVYDPSLKRYIAALSACLPDLPRSVLATRMAFLVGAYLFILNDLGRLSDLIEDGGARTDDSHTLRELVSFLSAGLKAPVN</sequence>
<dbReference type="Pfam" id="PF17939">
    <property type="entry name" value="TetR_C_30"/>
    <property type="match status" value="1"/>
</dbReference>
<keyword evidence="1" id="KW-0805">Transcription regulation</keyword>
<dbReference type="InterPro" id="IPR009057">
    <property type="entry name" value="Homeodomain-like_sf"/>
</dbReference>
<dbReference type="Proteomes" id="UP001438953">
    <property type="component" value="Unassembled WGS sequence"/>
</dbReference>
<evidence type="ECO:0000256" key="4">
    <source>
        <dbReference type="PROSITE-ProRule" id="PRU00335"/>
    </source>
</evidence>
<keyword evidence="8" id="KW-1185">Reference proteome</keyword>
<evidence type="ECO:0000313" key="8">
    <source>
        <dbReference type="Proteomes" id="UP001438953"/>
    </source>
</evidence>
<dbReference type="PANTHER" id="PTHR30055">
    <property type="entry name" value="HTH-TYPE TRANSCRIPTIONAL REGULATOR RUTR"/>
    <property type="match status" value="1"/>
</dbReference>
<evidence type="ECO:0000256" key="1">
    <source>
        <dbReference type="ARBA" id="ARBA00023015"/>
    </source>
</evidence>
<gene>
    <name evidence="7" type="ORF">VSX56_17975</name>
</gene>
<evidence type="ECO:0000313" key="7">
    <source>
        <dbReference type="EMBL" id="MER5173658.1"/>
    </source>
</evidence>
<evidence type="ECO:0000256" key="3">
    <source>
        <dbReference type="ARBA" id="ARBA00023163"/>
    </source>
</evidence>
<protein>
    <submittedName>
        <fullName evidence="7">TetR/AcrR family transcriptional regulator</fullName>
    </submittedName>
</protein>
<dbReference type="SUPFAM" id="SSF46689">
    <property type="entry name" value="Homeodomain-like"/>
    <property type="match status" value="1"/>
</dbReference>
<dbReference type="SUPFAM" id="SSF48498">
    <property type="entry name" value="Tetracyclin repressor-like, C-terminal domain"/>
    <property type="match status" value="1"/>
</dbReference>
<feature type="compositionally biased region" description="Basic residues" evidence="5">
    <location>
        <begin position="1"/>
        <end position="11"/>
    </location>
</feature>
<feature type="DNA-binding region" description="H-T-H motif" evidence="4">
    <location>
        <begin position="45"/>
        <end position="64"/>
    </location>
</feature>
<dbReference type="InterPro" id="IPR036271">
    <property type="entry name" value="Tet_transcr_reg_TetR-rel_C_sf"/>
</dbReference>
<dbReference type="InterPro" id="IPR001647">
    <property type="entry name" value="HTH_TetR"/>
</dbReference>
<dbReference type="PROSITE" id="PS50977">
    <property type="entry name" value="HTH_TETR_2"/>
    <property type="match status" value="1"/>
</dbReference>
<evidence type="ECO:0000256" key="5">
    <source>
        <dbReference type="SAM" id="MobiDB-lite"/>
    </source>
</evidence>
<comment type="caution">
    <text evidence="7">The sequence shown here is derived from an EMBL/GenBank/DDBJ whole genome shotgun (WGS) entry which is preliminary data.</text>
</comment>
<feature type="domain" description="HTH tetR-type" evidence="6">
    <location>
        <begin position="22"/>
        <end position="82"/>
    </location>
</feature>
<keyword evidence="3" id="KW-0804">Transcription</keyword>
<dbReference type="PANTHER" id="PTHR30055:SF234">
    <property type="entry name" value="HTH-TYPE TRANSCRIPTIONAL REGULATOR BETI"/>
    <property type="match status" value="1"/>
</dbReference>
<keyword evidence="2 4" id="KW-0238">DNA-binding</keyword>
<dbReference type="RefSeq" id="WP_350939009.1">
    <property type="nucleotide sequence ID" value="NZ_JAYWLC010000023.1"/>
</dbReference>
<evidence type="ECO:0000259" key="6">
    <source>
        <dbReference type="PROSITE" id="PS50977"/>
    </source>
</evidence>
<feature type="region of interest" description="Disordered" evidence="5">
    <location>
        <begin position="1"/>
        <end position="22"/>
    </location>
</feature>
<accession>A0ABV1SL75</accession>